<dbReference type="AlphaFoldDB" id="A0A165QXX2"/>
<accession>A0A165QXX2</accession>
<gene>
    <name evidence="1" type="ORF">AV926_14730</name>
</gene>
<evidence type="ECO:0000313" key="1">
    <source>
        <dbReference type="EMBL" id="KZE77182.1"/>
    </source>
</evidence>
<keyword evidence="2" id="KW-1185">Reference proteome</keyword>
<organism evidence="1 2">
    <name type="scientific">Myroides marinus</name>
    <dbReference type="NCBI Taxonomy" id="703342"/>
    <lineage>
        <taxon>Bacteria</taxon>
        <taxon>Pseudomonadati</taxon>
        <taxon>Bacteroidota</taxon>
        <taxon>Flavobacteriia</taxon>
        <taxon>Flavobacteriales</taxon>
        <taxon>Flavobacteriaceae</taxon>
        <taxon>Myroides</taxon>
    </lineage>
</organism>
<reference evidence="1 2" key="1">
    <citation type="submission" date="2016-01" db="EMBL/GenBank/DDBJ databases">
        <title>Whole genome sequencing of Myroides marinus L41.</title>
        <authorList>
            <person name="Hong K.W."/>
        </authorList>
    </citation>
    <scope>NUCLEOTIDE SEQUENCE [LARGE SCALE GENOMIC DNA]</scope>
    <source>
        <strain evidence="1 2">L41</strain>
    </source>
</reference>
<dbReference type="EMBL" id="LQNU01000073">
    <property type="protein sequence ID" value="KZE77182.1"/>
    <property type="molecule type" value="Genomic_DNA"/>
</dbReference>
<dbReference type="Pfam" id="PF13783">
    <property type="entry name" value="DUF4177"/>
    <property type="match status" value="1"/>
</dbReference>
<dbReference type="RefSeq" id="WP_038987141.1">
    <property type="nucleotide sequence ID" value="NZ_JACAJN010000026.1"/>
</dbReference>
<protein>
    <recommendedName>
        <fullName evidence="3">DUF4177 domain-containing protein</fullName>
    </recommendedName>
</protein>
<evidence type="ECO:0008006" key="3">
    <source>
        <dbReference type="Google" id="ProtNLM"/>
    </source>
</evidence>
<dbReference type="Proteomes" id="UP000076630">
    <property type="component" value="Unassembled WGS sequence"/>
</dbReference>
<name>A0A165QXX2_9FLAO</name>
<proteinExistence type="predicted"/>
<comment type="caution">
    <text evidence="1">The sequence shown here is derived from an EMBL/GenBank/DDBJ whole genome shotgun (WGS) entry which is preliminary data.</text>
</comment>
<sequence length="64" mass="7347">MKKFEYKAIQLKPTSLWSFNVSDQDVEEVLNKYGQEGWELVSIIDVNSSGTTTGYLVSFKREIV</sequence>
<evidence type="ECO:0000313" key="2">
    <source>
        <dbReference type="Proteomes" id="UP000076630"/>
    </source>
</evidence>
<dbReference type="InterPro" id="IPR025234">
    <property type="entry name" value="YjzH-like"/>
</dbReference>
<dbReference type="OrthoDB" id="5432776at2"/>